<proteinExistence type="predicted"/>
<dbReference type="PANTHER" id="PTHR15228">
    <property type="entry name" value="SPERMATHECAL PHYSIOLOGY VARIANT"/>
    <property type="match status" value="1"/>
</dbReference>
<organism evidence="6 7">
    <name type="scientific">Branchiostoma lanceolatum</name>
    <name type="common">Common lancelet</name>
    <name type="synonym">Amphioxus lanceolatum</name>
    <dbReference type="NCBI Taxonomy" id="7740"/>
    <lineage>
        <taxon>Eukaryota</taxon>
        <taxon>Metazoa</taxon>
        <taxon>Chordata</taxon>
        <taxon>Cephalochordata</taxon>
        <taxon>Leptocardii</taxon>
        <taxon>Amphioxiformes</taxon>
        <taxon>Branchiostomatidae</taxon>
        <taxon>Branchiostoma</taxon>
    </lineage>
</organism>
<dbReference type="OrthoDB" id="185175at2759"/>
<dbReference type="AlphaFoldDB" id="A0A8K0EBT1"/>
<reference evidence="6" key="1">
    <citation type="submission" date="2022-01" db="EMBL/GenBank/DDBJ databases">
        <authorList>
            <person name="Braso-Vives M."/>
        </authorList>
    </citation>
    <scope>NUCLEOTIDE SEQUENCE</scope>
</reference>
<dbReference type="PROSITE" id="PS50238">
    <property type="entry name" value="RHOGAP"/>
    <property type="match status" value="1"/>
</dbReference>
<dbReference type="FunFam" id="2.30.29.30:FF:000286">
    <property type="entry name" value="PH-protein kinase domain containing protein"/>
    <property type="match status" value="1"/>
</dbReference>
<evidence type="ECO:0000259" key="5">
    <source>
        <dbReference type="PROSITE" id="PS50238"/>
    </source>
</evidence>
<evidence type="ECO:0000313" key="6">
    <source>
        <dbReference type="EMBL" id="CAH1247239.1"/>
    </source>
</evidence>
<dbReference type="InterPro" id="IPR001849">
    <property type="entry name" value="PH_domain"/>
</dbReference>
<feature type="domain" description="Rho-GAP" evidence="5">
    <location>
        <begin position="124"/>
        <end position="319"/>
    </location>
</feature>
<protein>
    <submittedName>
        <fullName evidence="6">ARHGAP24 protein</fullName>
    </submittedName>
</protein>
<dbReference type="Gene3D" id="2.30.29.30">
    <property type="entry name" value="Pleckstrin-homology domain (PH domain)/Phosphotyrosine-binding domain (PTB)"/>
    <property type="match status" value="1"/>
</dbReference>
<feature type="domain" description="PH" evidence="4">
    <location>
        <begin position="8"/>
        <end position="114"/>
    </location>
</feature>
<dbReference type="SMART" id="SM00324">
    <property type="entry name" value="RhoGAP"/>
    <property type="match status" value="1"/>
</dbReference>
<keyword evidence="1" id="KW-0343">GTPase activation</keyword>
<dbReference type="InterPro" id="IPR051025">
    <property type="entry name" value="RhoGAP"/>
</dbReference>
<name>A0A8K0EBT1_BRALA</name>
<evidence type="ECO:0000256" key="1">
    <source>
        <dbReference type="ARBA" id="ARBA00022468"/>
    </source>
</evidence>
<dbReference type="Pfam" id="PF00169">
    <property type="entry name" value="PH"/>
    <property type="match status" value="1"/>
</dbReference>
<keyword evidence="2" id="KW-0175">Coiled coil</keyword>
<dbReference type="InterPro" id="IPR011993">
    <property type="entry name" value="PH-like_dom_sf"/>
</dbReference>
<feature type="coiled-coil region" evidence="2">
    <location>
        <begin position="514"/>
        <end position="595"/>
    </location>
</feature>
<feature type="region of interest" description="Disordered" evidence="3">
    <location>
        <begin position="335"/>
        <end position="399"/>
    </location>
</feature>
<dbReference type="GO" id="GO:0005096">
    <property type="term" value="F:GTPase activator activity"/>
    <property type="evidence" value="ECO:0007669"/>
    <property type="project" value="UniProtKB-KW"/>
</dbReference>
<feature type="compositionally biased region" description="Low complexity" evidence="3">
    <location>
        <begin position="409"/>
        <end position="423"/>
    </location>
</feature>
<dbReference type="Gene3D" id="1.10.555.10">
    <property type="entry name" value="Rho GTPase activation protein"/>
    <property type="match status" value="1"/>
</dbReference>
<feature type="region of interest" description="Disordered" evidence="3">
    <location>
        <begin position="458"/>
        <end position="484"/>
    </location>
</feature>
<feature type="region of interest" description="Disordered" evidence="3">
    <location>
        <begin position="409"/>
        <end position="428"/>
    </location>
</feature>
<dbReference type="SUPFAM" id="SSF50729">
    <property type="entry name" value="PH domain-like"/>
    <property type="match status" value="1"/>
</dbReference>
<dbReference type="InterPro" id="IPR008936">
    <property type="entry name" value="Rho_GTPase_activation_prot"/>
</dbReference>
<sequence length="608" mass="68298">MADTYRQKVLHSGWLRKQGGVVKTWQRRWFVLRGDQLFYYTKEDESKLQGTVFLPGNAVVELPPCADDPGRFLFEVVPGPGNQRINANHETYLIQAASQSEMEGWIRAIRRVIYAPYGGGIFGQSLEETMRYERRYGNRSVPVIIEQTTAYIRRHGMAQEGLFRLPGSLTVVKELQDVYDRGERPDFEDLQADVDSVASLLKLFLRELPEPVVPFAQYESFLQAARLLKASEAEGVSRVAHLLKQLPDDNFNLLKFLCRFLFEVQLQAQLNRMTAENLATVFGPNIARSLSESPLTVMETTALIQRLTRTLIAEQDAMFPPDPADNSDLIELDSNSGAGTMATGTMATPTWPTNCDMSDVDASSRSDSPPHRKSVYDNVPVTDSEFDSESEVTEGAANSCGCIPTSIESSRSNGSNHGNGSSGPLVIGSPVPDNGVNLTLSYTELQNQVLALKGELSRQKKDYESRMQKLERRADRQDRQSLARSSVHEIPVAGHNDFLVPTAMTSEVDMTLSYGDLQRQVKGLKSELTFQKSEYEGRVQNLEQRNAMLEQQLQRLEQAVKREKMLRQAAEIKLRNEEQARLSAEERNLQLQRELDDFCVAFGEGQDN</sequence>
<gene>
    <name evidence="6" type="primary">ARHGAP24</name>
    <name evidence="6" type="ORF">BLAG_LOCUS8978</name>
</gene>
<dbReference type="InterPro" id="IPR000198">
    <property type="entry name" value="RhoGAP_dom"/>
</dbReference>
<dbReference type="PANTHER" id="PTHR15228:SF24">
    <property type="entry name" value="RHO-GAP DOMAIN-CONTAINING PROTEIN"/>
    <property type="match status" value="1"/>
</dbReference>
<evidence type="ECO:0000313" key="7">
    <source>
        <dbReference type="Proteomes" id="UP000838412"/>
    </source>
</evidence>
<dbReference type="GO" id="GO:0007165">
    <property type="term" value="P:signal transduction"/>
    <property type="evidence" value="ECO:0007669"/>
    <property type="project" value="InterPro"/>
</dbReference>
<accession>A0A8K0EBT1</accession>
<keyword evidence="7" id="KW-1185">Reference proteome</keyword>
<dbReference type="EMBL" id="OV696700">
    <property type="protein sequence ID" value="CAH1247239.1"/>
    <property type="molecule type" value="Genomic_DNA"/>
</dbReference>
<dbReference type="GO" id="GO:0051056">
    <property type="term" value="P:regulation of small GTPase mediated signal transduction"/>
    <property type="evidence" value="ECO:0007669"/>
    <property type="project" value="UniProtKB-ARBA"/>
</dbReference>
<evidence type="ECO:0000256" key="2">
    <source>
        <dbReference type="SAM" id="Coils"/>
    </source>
</evidence>
<dbReference type="Pfam" id="PF00620">
    <property type="entry name" value="RhoGAP"/>
    <property type="match status" value="1"/>
</dbReference>
<feature type="compositionally biased region" description="Low complexity" evidence="3">
    <location>
        <begin position="337"/>
        <end position="353"/>
    </location>
</feature>
<dbReference type="PROSITE" id="PS50003">
    <property type="entry name" value="PH_DOMAIN"/>
    <property type="match status" value="1"/>
</dbReference>
<dbReference type="CDD" id="cd13263">
    <property type="entry name" value="PH_RhoGap25-like"/>
    <property type="match status" value="1"/>
</dbReference>
<dbReference type="SMART" id="SM00233">
    <property type="entry name" value="PH"/>
    <property type="match status" value="1"/>
</dbReference>
<evidence type="ECO:0000256" key="3">
    <source>
        <dbReference type="SAM" id="MobiDB-lite"/>
    </source>
</evidence>
<dbReference type="SUPFAM" id="SSF48350">
    <property type="entry name" value="GTPase activation domain, GAP"/>
    <property type="match status" value="1"/>
</dbReference>
<feature type="compositionally biased region" description="Basic and acidic residues" evidence="3">
    <location>
        <begin position="458"/>
        <end position="481"/>
    </location>
</feature>
<dbReference type="Proteomes" id="UP000838412">
    <property type="component" value="Chromosome 15"/>
</dbReference>
<evidence type="ECO:0000259" key="4">
    <source>
        <dbReference type="PROSITE" id="PS50003"/>
    </source>
</evidence>